<reference evidence="2" key="2">
    <citation type="submission" date="2023-04" db="EMBL/GenBank/DDBJ databases">
        <authorList>
            <person name="Bruccoleri R.E."/>
            <person name="Oakeley E.J."/>
            <person name="Faust A.-M."/>
            <person name="Dessus-Babus S."/>
            <person name="Altorfer M."/>
            <person name="Burckhardt D."/>
            <person name="Oertli M."/>
            <person name="Naumann U."/>
            <person name="Petersen F."/>
            <person name="Wong J."/>
        </authorList>
    </citation>
    <scope>NUCLEOTIDE SEQUENCE</scope>
    <source>
        <strain evidence="2">GSM-AAB239-AS_SAM_17_03QT</strain>
        <tissue evidence="2">Leaf</tissue>
    </source>
</reference>
<dbReference type="AlphaFoldDB" id="A0AAX6HTN4"/>
<feature type="compositionally biased region" description="Basic residues" evidence="1">
    <location>
        <begin position="179"/>
        <end position="194"/>
    </location>
</feature>
<feature type="region of interest" description="Disordered" evidence="1">
    <location>
        <begin position="1"/>
        <end position="35"/>
    </location>
</feature>
<evidence type="ECO:0000313" key="3">
    <source>
        <dbReference type="Proteomes" id="UP001140949"/>
    </source>
</evidence>
<keyword evidence="3" id="KW-1185">Reference proteome</keyword>
<reference evidence="2" key="1">
    <citation type="journal article" date="2023" name="GigaByte">
        <title>Genome assembly of the bearded iris, Iris pallida Lam.</title>
        <authorList>
            <person name="Bruccoleri R.E."/>
            <person name="Oakeley E.J."/>
            <person name="Faust A.M.E."/>
            <person name="Altorfer M."/>
            <person name="Dessus-Babus S."/>
            <person name="Burckhardt D."/>
            <person name="Oertli M."/>
            <person name="Naumann U."/>
            <person name="Petersen F."/>
            <person name="Wong J."/>
        </authorList>
    </citation>
    <scope>NUCLEOTIDE SEQUENCE</scope>
    <source>
        <strain evidence="2">GSM-AAB239-AS_SAM_17_03QT</strain>
    </source>
</reference>
<sequence>MSKKGCKTFADLLTSGTAPPPRPSKARGRGPDDIRPIDQAMRAFLPKFNKLPAPTNGVLLYHGVPAYESLDLLSPTAAHEHAAATTGPDDEEELPRDVQNVGSVVTLRTKVTKASITGTWSTRTRWRSIRSTRCSSRGSCSACSEGARPAPALAPSGAPAGPKSNKKRRRPEEETTPRRCPRRLRQGRRASRMI</sequence>
<feature type="region of interest" description="Disordered" evidence="1">
    <location>
        <begin position="135"/>
        <end position="194"/>
    </location>
</feature>
<gene>
    <name evidence="2" type="ORF">M6B38_294755</name>
</gene>
<comment type="caution">
    <text evidence="2">The sequence shown here is derived from an EMBL/GenBank/DDBJ whole genome shotgun (WGS) entry which is preliminary data.</text>
</comment>
<name>A0AAX6HTN4_IRIPA</name>
<feature type="compositionally biased region" description="Low complexity" evidence="1">
    <location>
        <begin position="135"/>
        <end position="162"/>
    </location>
</feature>
<proteinExistence type="predicted"/>
<evidence type="ECO:0000313" key="2">
    <source>
        <dbReference type="EMBL" id="KAJ6844071.1"/>
    </source>
</evidence>
<protein>
    <submittedName>
        <fullName evidence="2">Fasciclin-like arabinogalactan protein 2</fullName>
    </submittedName>
</protein>
<dbReference type="EMBL" id="JANAVB010006795">
    <property type="protein sequence ID" value="KAJ6844071.1"/>
    <property type="molecule type" value="Genomic_DNA"/>
</dbReference>
<accession>A0AAX6HTN4</accession>
<organism evidence="2 3">
    <name type="scientific">Iris pallida</name>
    <name type="common">Sweet iris</name>
    <dbReference type="NCBI Taxonomy" id="29817"/>
    <lineage>
        <taxon>Eukaryota</taxon>
        <taxon>Viridiplantae</taxon>
        <taxon>Streptophyta</taxon>
        <taxon>Embryophyta</taxon>
        <taxon>Tracheophyta</taxon>
        <taxon>Spermatophyta</taxon>
        <taxon>Magnoliopsida</taxon>
        <taxon>Liliopsida</taxon>
        <taxon>Asparagales</taxon>
        <taxon>Iridaceae</taxon>
        <taxon>Iridoideae</taxon>
        <taxon>Irideae</taxon>
        <taxon>Iris</taxon>
    </lineage>
</organism>
<feature type="region of interest" description="Disordered" evidence="1">
    <location>
        <begin position="78"/>
        <end position="97"/>
    </location>
</feature>
<evidence type="ECO:0000256" key="1">
    <source>
        <dbReference type="SAM" id="MobiDB-lite"/>
    </source>
</evidence>
<dbReference type="Proteomes" id="UP001140949">
    <property type="component" value="Unassembled WGS sequence"/>
</dbReference>